<dbReference type="Pfam" id="PF13567">
    <property type="entry name" value="DUF4131"/>
    <property type="match status" value="1"/>
</dbReference>
<feature type="transmembrane region" description="Helical" evidence="6">
    <location>
        <begin position="70"/>
        <end position="90"/>
    </location>
</feature>
<evidence type="ECO:0000256" key="3">
    <source>
        <dbReference type="ARBA" id="ARBA00022692"/>
    </source>
</evidence>
<evidence type="ECO:0000313" key="10">
    <source>
        <dbReference type="EMBL" id="CDD57397.1"/>
    </source>
</evidence>
<evidence type="ECO:0000256" key="1">
    <source>
        <dbReference type="ARBA" id="ARBA00004651"/>
    </source>
</evidence>
<feature type="transmembrane region" description="Helical" evidence="6">
    <location>
        <begin position="258"/>
        <end position="278"/>
    </location>
</feature>
<dbReference type="GO" id="GO:0030420">
    <property type="term" value="P:establishment of competence for transformation"/>
    <property type="evidence" value="ECO:0007669"/>
    <property type="project" value="InterPro"/>
</dbReference>
<feature type="transmembrane region" description="Helical" evidence="6">
    <location>
        <begin position="449"/>
        <end position="467"/>
    </location>
</feature>
<feature type="domain" description="DUF4131" evidence="9">
    <location>
        <begin position="73"/>
        <end position="200"/>
    </location>
</feature>
<feature type="transmembrane region" description="Helical" evidence="6">
    <location>
        <begin position="285"/>
        <end position="305"/>
    </location>
</feature>
<evidence type="ECO:0000256" key="6">
    <source>
        <dbReference type="SAM" id="Phobius"/>
    </source>
</evidence>
<feature type="transmembrane region" description="Helical" evidence="6">
    <location>
        <begin position="406"/>
        <end position="429"/>
    </location>
</feature>
<evidence type="ECO:0000256" key="5">
    <source>
        <dbReference type="ARBA" id="ARBA00023136"/>
    </source>
</evidence>
<dbReference type="PANTHER" id="PTHR30619:SF1">
    <property type="entry name" value="RECOMBINATION PROTEIN 2"/>
    <property type="match status" value="1"/>
</dbReference>
<dbReference type="GO" id="GO:0005886">
    <property type="term" value="C:plasma membrane"/>
    <property type="evidence" value="ECO:0007669"/>
    <property type="project" value="UniProtKB-SubCell"/>
</dbReference>
<feature type="transmembrane region" description="Helical" evidence="6">
    <location>
        <begin position="507"/>
        <end position="524"/>
    </location>
</feature>
<evidence type="ECO:0008006" key="12">
    <source>
        <dbReference type="Google" id="ProtNLM"/>
    </source>
</evidence>
<evidence type="ECO:0000313" key="11">
    <source>
        <dbReference type="Proteomes" id="UP000018141"/>
    </source>
</evidence>
<dbReference type="CDD" id="cd07731">
    <property type="entry name" value="ComA-like_MBL-fold"/>
    <property type="match status" value="1"/>
</dbReference>
<dbReference type="InterPro" id="IPR001279">
    <property type="entry name" value="Metallo-B-lactamas"/>
</dbReference>
<dbReference type="InterPro" id="IPR036866">
    <property type="entry name" value="RibonucZ/Hydroxyglut_hydro"/>
</dbReference>
<evidence type="ECO:0000259" key="8">
    <source>
        <dbReference type="Pfam" id="PF03772"/>
    </source>
</evidence>
<feature type="transmembrane region" description="Helical" evidence="6">
    <location>
        <begin position="335"/>
        <end position="353"/>
    </location>
</feature>
<dbReference type="InterPro" id="IPR025405">
    <property type="entry name" value="DUF4131"/>
</dbReference>
<dbReference type="Proteomes" id="UP000018141">
    <property type="component" value="Unassembled WGS sequence"/>
</dbReference>
<gene>
    <name evidence="10" type="ORF">BN656_01584</name>
</gene>
<feature type="domain" description="Metallo-beta-lactamase" evidence="7">
    <location>
        <begin position="567"/>
        <end position="651"/>
    </location>
</feature>
<dbReference type="InterPro" id="IPR004797">
    <property type="entry name" value="Competence_ComEC/Rec2"/>
</dbReference>
<keyword evidence="5 6" id="KW-0472">Membrane</keyword>
<dbReference type="InterPro" id="IPR004477">
    <property type="entry name" value="ComEC_N"/>
</dbReference>
<evidence type="ECO:0000256" key="4">
    <source>
        <dbReference type="ARBA" id="ARBA00022989"/>
    </source>
</evidence>
<accession>R7B202</accession>
<feature type="transmembrane region" description="Helical" evidence="6">
    <location>
        <begin position="474"/>
        <end position="495"/>
    </location>
</feature>
<evidence type="ECO:0000256" key="2">
    <source>
        <dbReference type="ARBA" id="ARBA00022475"/>
    </source>
</evidence>
<comment type="caution">
    <text evidence="10">The sequence shown here is derived from an EMBL/GenBank/DDBJ whole genome shotgun (WGS) entry which is preliminary data.</text>
</comment>
<feature type="transmembrane region" description="Helical" evidence="6">
    <location>
        <begin position="536"/>
        <end position="554"/>
    </location>
</feature>
<dbReference type="Pfam" id="PF03772">
    <property type="entry name" value="Competence"/>
    <property type="match status" value="1"/>
</dbReference>
<dbReference type="NCBIfam" id="TIGR00361">
    <property type="entry name" value="ComEC_Rec2"/>
    <property type="match status" value="1"/>
</dbReference>
<keyword evidence="4 6" id="KW-1133">Transmembrane helix</keyword>
<dbReference type="NCBIfam" id="TIGR00360">
    <property type="entry name" value="ComEC_N-term"/>
    <property type="match status" value="1"/>
</dbReference>
<sequence>MIKRPLVWMALAQITGIAGAVFDMMWLPSAFAIMVIISAVMRPCHDLYLSGRRSRAEKSDIAGHFGNSHCGNIITTVLILIFIFAGAHTAQRRMNTTYPEDISQISGKVTKIRNKSSGKQIQISCSYADRRKTICRAGTHYNLIVYVPYGTEECGEGDTIIVSGRLSDFDSAMNPGEFDAKKYYASLNVNGKVNADSISVIRHNENRLLVLIFAVKAVMQQSITKCSEAEDAGIVMSMILGDKSELDSAINVLYQRSGIAHILAISGVHISIIGMTLYRILRRAGLRFGGASVISCIIIAGYGIMTGNAVSAVRAFVMFAVSCGAQVLGRKYDMACSASLASILILLDMPLMITNSGYLLSFGAIAALIKVNPVIYETGEWLVDKAASLNGYADGYKGKYKAVIKLLMQSLSASISVSLVTVPVLLLSFGEFPLLSIFLNLAVIPLMEFVMAGGIIAGIAGIVNIYAGRFVMGVVHYTLLLFRKMCGISVAAEWLHIIPGRPGLSKIIVYYMLLVALTALHTYIRHNAKNIKDGGMFSYAVCVIVPLMALLMFFNPVRYLTVRMMYVGQGDGIYIRVPDGMNILMDSGSTDKKKLGEYTLVPSLKAGGIRSVDYAVISHLDEDHYNGILYLVQNQNITGIRVRSIIIPELPDDDTYWTIVRAAKDNGTNIINAYCGMKIEAMNGRFVLECIAPDYVDMYSDKNEGSLIMQMTYDRFAMLFTGDVQGKGEENLTEVLNEAASMSSTKKPAGFNILKVAHHGSSGSTTDEFLERVKPDVAMISCGIDNRYRHPHKETIDRLRVSGAGIIRTDESGAITVKTDGKKYGVEVFR</sequence>
<keyword evidence="3 6" id="KW-0812">Transmembrane</keyword>
<dbReference type="InterPro" id="IPR052159">
    <property type="entry name" value="Competence_DNA_uptake"/>
</dbReference>
<dbReference type="PANTHER" id="PTHR30619">
    <property type="entry name" value="DNA INTERNALIZATION/COMPETENCE PROTEIN COMEC/REC2"/>
    <property type="match status" value="1"/>
</dbReference>
<keyword evidence="2" id="KW-1003">Cell membrane</keyword>
<dbReference type="AlphaFoldDB" id="R7B202"/>
<dbReference type="EMBL" id="CBHH010000048">
    <property type="protein sequence ID" value="CDD57397.1"/>
    <property type="molecule type" value="Genomic_DNA"/>
</dbReference>
<proteinExistence type="predicted"/>
<organism evidence="10 11">
    <name type="scientific">Bacteroides pectinophilus CAG:437</name>
    <dbReference type="NCBI Taxonomy" id="1263051"/>
    <lineage>
        <taxon>Bacteria</taxon>
        <taxon>Bacillati</taxon>
        <taxon>Bacillota</taxon>
        <taxon>Clostridia</taxon>
        <taxon>Eubacteriales</taxon>
    </lineage>
</organism>
<protein>
    <recommendedName>
        <fullName evidence="12">Metallo-beta-lactamase domain-containing protein</fullName>
    </recommendedName>
</protein>
<reference evidence="10" key="1">
    <citation type="submission" date="2012-11" db="EMBL/GenBank/DDBJ databases">
        <title>Dependencies among metagenomic species, viruses, plasmids and units of genetic variation.</title>
        <authorList>
            <person name="Nielsen H.B."/>
            <person name="Almeida M."/>
            <person name="Juncker A.S."/>
            <person name="Rasmussen S."/>
            <person name="Li J."/>
            <person name="Sunagawa S."/>
            <person name="Plichta D."/>
            <person name="Gautier L."/>
            <person name="Le Chatelier E."/>
            <person name="Peletier E."/>
            <person name="Bonde I."/>
            <person name="Nielsen T."/>
            <person name="Manichanh C."/>
            <person name="Arumugam M."/>
            <person name="Batto J."/>
            <person name="Santos M.B.Q.D."/>
            <person name="Blom N."/>
            <person name="Borruel N."/>
            <person name="Burgdorf K.S."/>
            <person name="Boumezbeur F."/>
            <person name="Casellas F."/>
            <person name="Dore J."/>
            <person name="Guarner F."/>
            <person name="Hansen T."/>
            <person name="Hildebrand F."/>
            <person name="Kaas R.S."/>
            <person name="Kennedy S."/>
            <person name="Kristiansen K."/>
            <person name="Kultima J.R."/>
            <person name="Leonard P."/>
            <person name="Levenez F."/>
            <person name="Lund O."/>
            <person name="Moumen B."/>
            <person name="Le Paslier D."/>
            <person name="Pons N."/>
            <person name="Pedersen O."/>
            <person name="Prifti E."/>
            <person name="Qin J."/>
            <person name="Raes J."/>
            <person name="Tap J."/>
            <person name="Tims S."/>
            <person name="Ussery D.W."/>
            <person name="Yamada T."/>
            <person name="MetaHit consortium"/>
            <person name="Renault P."/>
            <person name="Sicheritz-Ponten T."/>
            <person name="Bork P."/>
            <person name="Wang J."/>
            <person name="Brunak S."/>
            <person name="Ehrlich S.D."/>
        </authorList>
    </citation>
    <scope>NUCLEOTIDE SEQUENCE [LARGE SCALE GENOMIC DNA]</scope>
</reference>
<name>R7B202_9FIRM</name>
<dbReference type="InterPro" id="IPR035681">
    <property type="entry name" value="ComA-like_MBL"/>
</dbReference>
<dbReference type="Gene3D" id="3.60.15.10">
    <property type="entry name" value="Ribonuclease Z/Hydroxyacylglutathione hydrolase-like"/>
    <property type="match status" value="1"/>
</dbReference>
<evidence type="ECO:0000259" key="9">
    <source>
        <dbReference type="Pfam" id="PF13567"/>
    </source>
</evidence>
<comment type="subcellular location">
    <subcellularLocation>
        <location evidence="1">Cell membrane</location>
        <topology evidence="1">Multi-pass membrane protein</topology>
    </subcellularLocation>
</comment>
<feature type="domain" description="ComEC/Rec2-related protein" evidence="8">
    <location>
        <begin position="238"/>
        <end position="520"/>
    </location>
</feature>
<evidence type="ECO:0000259" key="7">
    <source>
        <dbReference type="Pfam" id="PF00753"/>
    </source>
</evidence>
<dbReference type="SUPFAM" id="SSF56281">
    <property type="entry name" value="Metallo-hydrolase/oxidoreductase"/>
    <property type="match status" value="1"/>
</dbReference>
<dbReference type="Pfam" id="PF00753">
    <property type="entry name" value="Lactamase_B"/>
    <property type="match status" value="1"/>
</dbReference>